<dbReference type="RefSeq" id="XP_032344083.1">
    <property type="nucleotide sequence ID" value="XM_032488192.1"/>
</dbReference>
<dbReference type="Proteomes" id="UP000694856">
    <property type="component" value="Chromosome 9"/>
</dbReference>
<organism evidence="2 3">
    <name type="scientific">Camelus ferus</name>
    <name type="common">Wild bactrian camel</name>
    <name type="synonym">Camelus bactrianus ferus</name>
    <dbReference type="NCBI Taxonomy" id="419612"/>
    <lineage>
        <taxon>Eukaryota</taxon>
        <taxon>Metazoa</taxon>
        <taxon>Chordata</taxon>
        <taxon>Craniata</taxon>
        <taxon>Vertebrata</taxon>
        <taxon>Euteleostomi</taxon>
        <taxon>Mammalia</taxon>
        <taxon>Eutheria</taxon>
        <taxon>Laurasiatheria</taxon>
        <taxon>Artiodactyla</taxon>
        <taxon>Tylopoda</taxon>
        <taxon>Camelidae</taxon>
        <taxon>Camelus</taxon>
    </lineage>
</organism>
<sequence length="274" mass="30002">MALLQDVCGRAGASYVRRRAQSRGSSGDTPGWVPPPARCQDAATLKSPFPGPRLLRRRRQNAGDAAFRRRWEAVGRWLGELVYRERHKEGGSTQPRGPRTRLLSGARSPRPEPASSATPGGASLAFPRRVSVGSTSWLRRHPLGDDPQAGLLNLPPDPPVLPGFLEFYSLRFGGCGSSVFLGVEGVPPSAMDSPSLSRYRWSLFTIWSTNHTLTYLMGPVDSTGPAMLMEAEGRAWKSPTYQIPVAVPIYILPTSVQRFPFLHILTDICCSCSF</sequence>
<reference evidence="3" key="1">
    <citation type="submission" date="2025-08" db="UniProtKB">
        <authorList>
            <consortium name="RefSeq"/>
        </authorList>
    </citation>
    <scope>IDENTIFICATION</scope>
    <source>
        <tissue evidence="3">Ear skin</tissue>
    </source>
</reference>
<gene>
    <name evidence="3" type="primary">LOC116666096</name>
</gene>
<evidence type="ECO:0000313" key="3">
    <source>
        <dbReference type="RefSeq" id="XP_032344083.1"/>
    </source>
</evidence>
<feature type="region of interest" description="Disordered" evidence="1">
    <location>
        <begin position="87"/>
        <end position="125"/>
    </location>
</feature>
<dbReference type="GeneID" id="116666096"/>
<keyword evidence="2" id="KW-1185">Reference proteome</keyword>
<name>A0A8B8TQF0_CAMFR</name>
<protein>
    <submittedName>
        <fullName evidence="3">Uncharacterized protein LOC116666096</fullName>
    </submittedName>
</protein>
<evidence type="ECO:0000256" key="1">
    <source>
        <dbReference type="SAM" id="MobiDB-lite"/>
    </source>
</evidence>
<dbReference type="AlphaFoldDB" id="A0A8B8TQF0"/>
<accession>A0A8B8TQF0</accession>
<dbReference type="KEGG" id="cfr:116666096"/>
<proteinExistence type="predicted"/>
<feature type="region of interest" description="Disordered" evidence="1">
    <location>
        <begin position="16"/>
        <end position="54"/>
    </location>
</feature>
<evidence type="ECO:0000313" key="2">
    <source>
        <dbReference type="Proteomes" id="UP000694856"/>
    </source>
</evidence>